<evidence type="ECO:0000313" key="3">
    <source>
        <dbReference type="Proteomes" id="UP000266258"/>
    </source>
</evidence>
<dbReference type="EMBL" id="NRJH01000085">
    <property type="protein sequence ID" value="RIY31234.1"/>
    <property type="molecule type" value="Genomic_DNA"/>
</dbReference>
<dbReference type="AlphaFoldDB" id="A0A3A1Y5C2"/>
<dbReference type="RefSeq" id="WP_119497958.1">
    <property type="nucleotide sequence ID" value="NZ_NRJH01000085.1"/>
</dbReference>
<feature type="signal peptide" evidence="1">
    <location>
        <begin position="1"/>
        <end position="24"/>
    </location>
</feature>
<name>A0A3A1Y5C2_9GAMM</name>
<accession>A0A3A1Y5C2</accession>
<evidence type="ECO:0000313" key="2">
    <source>
        <dbReference type="EMBL" id="RIY31234.1"/>
    </source>
</evidence>
<comment type="caution">
    <text evidence="2">The sequence shown here is derived from an EMBL/GenBank/DDBJ whole genome shotgun (WGS) entry which is preliminary data.</text>
</comment>
<evidence type="ECO:0000256" key="1">
    <source>
        <dbReference type="SAM" id="SignalP"/>
    </source>
</evidence>
<sequence length="125" mass="13662">MNNKSLKVLFLCILGAFSILNANANLQTSYFYQAGVNKVSGTTAEFYLNGVKYSALMMQNSDGYRNVILNKGNAPDSGVFYVFDKVTVKAPKQMPLQEINAALVALKIPVQLPLTVAGNLNFSNY</sequence>
<protein>
    <submittedName>
        <fullName evidence="2">Uncharacterized protein</fullName>
    </submittedName>
</protein>
<proteinExistence type="predicted"/>
<keyword evidence="1" id="KW-0732">Signal</keyword>
<reference evidence="2 3" key="1">
    <citation type="submission" date="2017-08" db="EMBL/GenBank/DDBJ databases">
        <title>Reclassification of Bisgaard taxon 37 and 44.</title>
        <authorList>
            <person name="Christensen H."/>
        </authorList>
    </citation>
    <scope>NUCLEOTIDE SEQUENCE [LARGE SCALE GENOMIC DNA]</scope>
    <source>
        <strain evidence="2 3">B96_4</strain>
    </source>
</reference>
<gene>
    <name evidence="2" type="ORF">CJP74_07800</name>
</gene>
<feature type="chain" id="PRO_5017194021" evidence="1">
    <location>
        <begin position="25"/>
        <end position="125"/>
    </location>
</feature>
<organism evidence="2 3">
    <name type="scientific">Psittacicella melopsittaci</name>
    <dbReference type="NCBI Taxonomy" id="2028576"/>
    <lineage>
        <taxon>Bacteria</taxon>
        <taxon>Pseudomonadati</taxon>
        <taxon>Pseudomonadota</taxon>
        <taxon>Gammaproteobacteria</taxon>
        <taxon>Pasteurellales</taxon>
        <taxon>Psittacicellaceae</taxon>
        <taxon>Psittacicella</taxon>
    </lineage>
</organism>
<keyword evidence="3" id="KW-1185">Reference proteome</keyword>
<dbReference type="Proteomes" id="UP000266258">
    <property type="component" value="Unassembled WGS sequence"/>
</dbReference>